<dbReference type="OrthoDB" id="10259057at2759"/>
<dbReference type="PROSITE" id="PS50948">
    <property type="entry name" value="PAN"/>
    <property type="match status" value="2"/>
</dbReference>
<feature type="transmembrane region" description="Helical" evidence="2">
    <location>
        <begin position="1143"/>
        <end position="1164"/>
    </location>
</feature>
<keyword evidence="2" id="KW-0812">Transmembrane</keyword>
<gene>
    <name evidence="3" type="ORF">LSAA_5175</name>
</gene>
<dbReference type="SUPFAM" id="SSF49562">
    <property type="entry name" value="C2 domain (Calcium/lipid-binding domain, CaLB)"/>
    <property type="match status" value="2"/>
</dbReference>
<dbReference type="SUPFAM" id="SSF57414">
    <property type="entry name" value="Hairpin loop containing domain-like"/>
    <property type="match status" value="1"/>
</dbReference>
<dbReference type="Gene3D" id="3.50.4.10">
    <property type="entry name" value="Hepatocyte Growth Factor"/>
    <property type="match status" value="1"/>
</dbReference>
<organism evidence="3 4">
    <name type="scientific">Lepeophtheirus salmonis</name>
    <name type="common">Salmon louse</name>
    <name type="synonym">Caligus salmonis</name>
    <dbReference type="NCBI Taxonomy" id="72036"/>
    <lineage>
        <taxon>Eukaryota</taxon>
        <taxon>Metazoa</taxon>
        <taxon>Ecdysozoa</taxon>
        <taxon>Arthropoda</taxon>
        <taxon>Crustacea</taxon>
        <taxon>Multicrustacea</taxon>
        <taxon>Hexanauplia</taxon>
        <taxon>Copepoda</taxon>
        <taxon>Siphonostomatoida</taxon>
        <taxon>Caligidae</taxon>
        <taxon>Lepeophtheirus</taxon>
    </lineage>
</organism>
<feature type="compositionally biased region" description="Polar residues" evidence="1">
    <location>
        <begin position="1106"/>
        <end position="1115"/>
    </location>
</feature>
<dbReference type="Proteomes" id="UP000675881">
    <property type="component" value="Chromosome 14"/>
</dbReference>
<dbReference type="PRINTS" id="PR00360">
    <property type="entry name" value="C2DOMAIN"/>
</dbReference>
<dbReference type="PROSITE" id="PS51034">
    <property type="entry name" value="ZP_2"/>
    <property type="match status" value="1"/>
</dbReference>
<protein>
    <submittedName>
        <fullName evidence="3">(salmon louse) hypothetical protein</fullName>
    </submittedName>
</protein>
<dbReference type="PANTHER" id="PTHR47327:SF2">
    <property type="entry name" value="FI18240P1-RELATED"/>
    <property type="match status" value="1"/>
</dbReference>
<dbReference type="PROSITE" id="PS50004">
    <property type="entry name" value="C2"/>
    <property type="match status" value="2"/>
</dbReference>
<dbReference type="CDD" id="cd00030">
    <property type="entry name" value="C2"/>
    <property type="match status" value="1"/>
</dbReference>
<dbReference type="AlphaFoldDB" id="A0A7R8CK85"/>
<proteinExistence type="predicted"/>
<dbReference type="InterPro" id="IPR035892">
    <property type="entry name" value="C2_domain_sf"/>
</dbReference>
<accession>A0A7R8CK85</accession>
<dbReference type="Pfam" id="PF00024">
    <property type="entry name" value="PAN_1"/>
    <property type="match status" value="3"/>
</dbReference>
<dbReference type="InterPro" id="IPR003609">
    <property type="entry name" value="Pan_app"/>
</dbReference>
<evidence type="ECO:0000256" key="1">
    <source>
        <dbReference type="SAM" id="MobiDB-lite"/>
    </source>
</evidence>
<dbReference type="Pfam" id="PF00168">
    <property type="entry name" value="C2"/>
    <property type="match status" value="2"/>
</dbReference>
<dbReference type="SMART" id="SM00241">
    <property type="entry name" value="ZP"/>
    <property type="match status" value="1"/>
</dbReference>
<dbReference type="InterPro" id="IPR000008">
    <property type="entry name" value="C2_dom"/>
</dbReference>
<dbReference type="InterPro" id="IPR056953">
    <property type="entry name" value="CUT_N"/>
</dbReference>
<name>A0A7R8CK85_LEPSM</name>
<dbReference type="SMART" id="SM00239">
    <property type="entry name" value="C2"/>
    <property type="match status" value="2"/>
</dbReference>
<keyword evidence="2" id="KW-1133">Transmembrane helix</keyword>
<dbReference type="SMART" id="SM00473">
    <property type="entry name" value="PAN_AP"/>
    <property type="match status" value="2"/>
</dbReference>
<dbReference type="InterPro" id="IPR001507">
    <property type="entry name" value="ZP_dom"/>
</dbReference>
<sequence>MSDINFSIVPNVLWDSRNVDFEYQIYGFNLKAALDYSLSDEDEEEETKNGKGIKKTLTRLWSNTHRHSGSDFYYNLTSIIDENGEEDDEFFNGDLSRGPRVHGFENKKFDANYVPSIMHRPGHSSTEMDKFGTLRFRTKLLDKEVLSITIVDAKDLPPMDANGKADPYVEISIRPGPIGKASTIIKPCSLNPIFNETFHLKIHDGVKSDSELVLKVMDSDFPQQDELIGVISLPLEEVCHRSVKEYSCLILHEKNKSGDMINVTDAAKLNFKISSLRDEITELKKKLNYSESVLAMLRTQNDKLRVDAIESVLYFDENQKEVEEPIDGKKDDKTRVYSLLKSLKFSLEDKDEEISTLKTQVAELKSLLVTSSAIWGQLELGLSYFALGAKLRIDIISARNLKPVNLFGNHSDPYVKLKVHLDRSHRMNSRPSSSMSALNIRKMSASWDKWEFHTKTCWKTRTPSWNEHFIIPDEITTRDLDHISLEFIVKDDARIRKVRPLGALLIFPDSEHWNIFLPLALFMVSFWTLNTTAQELQPLVNLRTFTSNMKHDYFPKDCPLSQVQFEIVTGFVFTSPDDMLDSRPGTLMLTDCIELCKQNSTCKSANFETGLCVLFQSSANEFPEGLTTSQFPVFTLYIQKVCLRTGSESCKRAWSFEKIDGYSLETYAKKRIISSGRSNCEELCLLERDFPCRSATYDPLTGNCLLSDMDRHTVAGTPGTYIYSKDFIYLENNCVDDPVKLCDFQLLKHKIMKTVDSVYQDVPTMEACRDLCLAAPYRCHSFDYGDTGDREPYLIIDDIVGTYELSSCYNVTIDCRTSDMVATVRTNKIFNGKIYAKDNPNSCVVDVQNGIEFSIKMAYNDIECNVKRKSDGVYANEVIIQHHDRIVTSTDLGLALNCQYDLTNRTIQNDFDLSIKGAIEPSLFREEVVESPNVLMKVTGRGGNELNSAQVGDPLELRFKISDYESPYEIFVRDLVAKDGNDQTEISLIDSRGCPSEGNIMGPLRSVQGAKIFTLAAEFDAFKFPTSEIVHFRAHVTPCIPKCKPVRCNAYEGGHHIEVDSYGRRKKRYAPREEEEVNQGSKMLVTQAFYVSDKFKGERRRSSSSPQRNQTNTDHFFNDETMDSSSSTKESVHRESNDICMNLTGIMVAVGVFILIQIGLGLVWNHIRSRRNISKQQENGDFNSNAVIFNPYNHHSRHR</sequence>
<reference evidence="3" key="1">
    <citation type="submission" date="2021-02" db="EMBL/GenBank/DDBJ databases">
        <authorList>
            <person name="Bekaert M."/>
        </authorList>
    </citation>
    <scope>NUCLEOTIDE SEQUENCE</scope>
    <source>
        <strain evidence="3">IoA-00</strain>
    </source>
</reference>
<feature type="region of interest" description="Disordered" evidence="1">
    <location>
        <begin position="1095"/>
        <end position="1131"/>
    </location>
</feature>
<keyword evidence="4" id="KW-1185">Reference proteome</keyword>
<dbReference type="Pfam" id="PF25057">
    <property type="entry name" value="CUT_N"/>
    <property type="match status" value="1"/>
</dbReference>
<dbReference type="GO" id="GO:0009653">
    <property type="term" value="P:anatomical structure morphogenesis"/>
    <property type="evidence" value="ECO:0007669"/>
    <property type="project" value="TreeGrafter"/>
</dbReference>
<dbReference type="CDD" id="cd01099">
    <property type="entry name" value="PAN_AP_HGF"/>
    <property type="match status" value="1"/>
</dbReference>
<dbReference type="InterPro" id="IPR052774">
    <property type="entry name" value="Celegans_DevNeuronal_Protein"/>
</dbReference>
<dbReference type="PANTHER" id="PTHR47327">
    <property type="entry name" value="FI18240P1-RELATED"/>
    <property type="match status" value="1"/>
</dbReference>
<evidence type="ECO:0000313" key="4">
    <source>
        <dbReference type="Proteomes" id="UP000675881"/>
    </source>
</evidence>
<dbReference type="Gene3D" id="2.60.40.150">
    <property type="entry name" value="C2 domain"/>
    <property type="match status" value="2"/>
</dbReference>
<keyword evidence="2" id="KW-0472">Membrane</keyword>
<evidence type="ECO:0000256" key="2">
    <source>
        <dbReference type="SAM" id="Phobius"/>
    </source>
</evidence>
<evidence type="ECO:0000313" key="3">
    <source>
        <dbReference type="EMBL" id="CAF2843235.1"/>
    </source>
</evidence>
<dbReference type="EMBL" id="HG994593">
    <property type="protein sequence ID" value="CAF2843235.1"/>
    <property type="molecule type" value="Genomic_DNA"/>
</dbReference>